<dbReference type="EMBL" id="FMUR01000004">
    <property type="protein sequence ID" value="SCX83674.1"/>
    <property type="molecule type" value="Genomic_DNA"/>
</dbReference>
<dbReference type="SUPFAM" id="SSF103039">
    <property type="entry name" value="CheC-like"/>
    <property type="match status" value="1"/>
</dbReference>
<evidence type="ECO:0000313" key="4">
    <source>
        <dbReference type="EMBL" id="SCX83674.1"/>
    </source>
</evidence>
<dbReference type="OrthoDB" id="9812187at2"/>
<proteinExistence type="predicted"/>
<dbReference type="InterPro" id="IPR007597">
    <property type="entry name" value="CheC"/>
</dbReference>
<dbReference type="PANTHER" id="PTHR43693:SF1">
    <property type="entry name" value="PROTEIN PHOSPHATASE CHEZ"/>
    <property type="match status" value="1"/>
</dbReference>
<feature type="domain" description="CheC-like protein" evidence="3">
    <location>
        <begin position="113"/>
        <end position="145"/>
    </location>
</feature>
<organism evidence="4 5">
    <name type="scientific">Butyrivibrio hungatei</name>
    <dbReference type="NCBI Taxonomy" id="185008"/>
    <lineage>
        <taxon>Bacteria</taxon>
        <taxon>Bacillati</taxon>
        <taxon>Bacillota</taxon>
        <taxon>Clostridia</taxon>
        <taxon>Lachnospirales</taxon>
        <taxon>Lachnospiraceae</taxon>
        <taxon>Butyrivibrio</taxon>
    </lineage>
</organism>
<evidence type="ECO:0000256" key="2">
    <source>
        <dbReference type="ARBA" id="ARBA00022801"/>
    </source>
</evidence>
<dbReference type="CDD" id="cd17909">
    <property type="entry name" value="CheC_ClassI"/>
    <property type="match status" value="1"/>
</dbReference>
<dbReference type="RefSeq" id="WP_026654766.1">
    <property type="nucleotide sequence ID" value="NZ_FMUR01000004.1"/>
</dbReference>
<dbReference type="GO" id="GO:0016787">
    <property type="term" value="F:hydrolase activity"/>
    <property type="evidence" value="ECO:0007669"/>
    <property type="project" value="UniProtKB-KW"/>
</dbReference>
<dbReference type="Proteomes" id="UP000183047">
    <property type="component" value="Unassembled WGS sequence"/>
</dbReference>
<dbReference type="Gene3D" id="3.40.1550.10">
    <property type="entry name" value="CheC-like"/>
    <property type="match status" value="1"/>
</dbReference>
<dbReference type="AlphaFoldDB" id="A0A1G5B0L2"/>
<evidence type="ECO:0000313" key="5">
    <source>
        <dbReference type="Proteomes" id="UP000183047"/>
    </source>
</evidence>
<feature type="domain" description="CheC-like protein" evidence="3">
    <location>
        <begin position="15"/>
        <end position="47"/>
    </location>
</feature>
<evidence type="ECO:0000256" key="1">
    <source>
        <dbReference type="ARBA" id="ARBA00022500"/>
    </source>
</evidence>
<keyword evidence="2" id="KW-0378">Hydrolase</keyword>
<dbReference type="Pfam" id="PF04509">
    <property type="entry name" value="CheC"/>
    <property type="match status" value="2"/>
</dbReference>
<protein>
    <submittedName>
        <fullName evidence="4">Chemotaxis protein CheC</fullName>
    </submittedName>
</protein>
<reference evidence="5" key="1">
    <citation type="submission" date="2016-10" db="EMBL/GenBank/DDBJ databases">
        <authorList>
            <person name="Varghese N."/>
            <person name="Submissions S."/>
        </authorList>
    </citation>
    <scope>NUCLEOTIDE SEQUENCE [LARGE SCALE GENOMIC DNA]</scope>
    <source>
        <strain evidence="5">XBD2006</strain>
    </source>
</reference>
<evidence type="ECO:0000259" key="3">
    <source>
        <dbReference type="Pfam" id="PF04509"/>
    </source>
</evidence>
<dbReference type="PANTHER" id="PTHR43693">
    <property type="entry name" value="PROTEIN PHOSPHATASE CHEZ"/>
    <property type="match status" value="1"/>
</dbReference>
<accession>A0A1G5B0L2</accession>
<sequence>MADMSLDNLSDKYFDVLKELGNIGAGNATTALAQMIGTKVDMCVPQVRLLDFKDVGDLMGGAEKIMAGIYLAVDGDIDGSIMFLLGKQAARHLVDQLMGTGPKPEDQDFDEVEMSALKEVGNIITGSYLNSLSMMTNLKLIPSIPYVAIDMAAAILSVPAIQFGMMGDKILLIETQFFDELKLSGYFILLPDIDGYRKILSSLGMGDVSDS</sequence>
<dbReference type="GO" id="GO:0006935">
    <property type="term" value="P:chemotaxis"/>
    <property type="evidence" value="ECO:0007669"/>
    <property type="project" value="UniProtKB-KW"/>
</dbReference>
<dbReference type="InterPro" id="IPR028976">
    <property type="entry name" value="CheC-like_sf"/>
</dbReference>
<dbReference type="STRING" id="185008.bhn_I1415"/>
<gene>
    <name evidence="4" type="ORF">SAMN02910451_00468</name>
</gene>
<keyword evidence="5" id="KW-1185">Reference proteome</keyword>
<dbReference type="InterPro" id="IPR050992">
    <property type="entry name" value="CheZ_family_phosphatases"/>
</dbReference>
<name>A0A1G5B0L2_9FIRM</name>
<keyword evidence="1" id="KW-0145">Chemotaxis</keyword>